<feature type="transmembrane region" description="Helical" evidence="8">
    <location>
        <begin position="207"/>
        <end position="231"/>
    </location>
</feature>
<dbReference type="AlphaFoldDB" id="A0A4V2J753"/>
<dbReference type="RefSeq" id="WP_004096019.1">
    <property type="nucleotide sequence ID" value="NZ_JAYWIZ010000001.1"/>
</dbReference>
<evidence type="ECO:0000256" key="8">
    <source>
        <dbReference type="SAM" id="Phobius"/>
    </source>
</evidence>
<feature type="transmembrane region" description="Helical" evidence="8">
    <location>
        <begin position="417"/>
        <end position="435"/>
    </location>
</feature>
<dbReference type="PROSITE" id="PS00218">
    <property type="entry name" value="AMINO_ACID_PERMEASE_1"/>
    <property type="match status" value="1"/>
</dbReference>
<keyword evidence="2" id="KW-0813">Transport</keyword>
<dbReference type="EMBL" id="SITD01000060">
    <property type="protein sequence ID" value="TBM25210.1"/>
    <property type="molecule type" value="Genomic_DNA"/>
</dbReference>
<dbReference type="GO" id="GO:0005886">
    <property type="term" value="C:plasma membrane"/>
    <property type="evidence" value="ECO:0007669"/>
    <property type="project" value="UniProtKB-SubCell"/>
</dbReference>
<evidence type="ECO:0000313" key="11">
    <source>
        <dbReference type="Proteomes" id="UP000293380"/>
    </source>
</evidence>
<organism evidence="10 11">
    <name type="scientific">Hafnia paralvei</name>
    <dbReference type="NCBI Taxonomy" id="546367"/>
    <lineage>
        <taxon>Bacteria</taxon>
        <taxon>Pseudomonadati</taxon>
        <taxon>Pseudomonadota</taxon>
        <taxon>Gammaproteobacteria</taxon>
        <taxon>Enterobacterales</taxon>
        <taxon>Hafniaceae</taxon>
        <taxon>Hafnia</taxon>
    </lineage>
</organism>
<protein>
    <submittedName>
        <fullName evidence="10">D-serine/D-alanine/glycine transporter</fullName>
    </submittedName>
</protein>
<dbReference type="PIRSF" id="PIRSF006060">
    <property type="entry name" value="AA_transporter"/>
    <property type="match status" value="1"/>
</dbReference>
<dbReference type="FunFam" id="1.20.1740.10:FF:000001">
    <property type="entry name" value="Amino acid permease"/>
    <property type="match status" value="1"/>
</dbReference>
<comment type="caution">
    <text evidence="10">The sequence shown here is derived from an EMBL/GenBank/DDBJ whole genome shotgun (WGS) entry which is preliminary data.</text>
</comment>
<evidence type="ECO:0000256" key="3">
    <source>
        <dbReference type="ARBA" id="ARBA00022475"/>
    </source>
</evidence>
<keyword evidence="5" id="KW-0029">Amino-acid transport</keyword>
<keyword evidence="4 8" id="KW-0812">Transmembrane</keyword>
<gene>
    <name evidence="10" type="ORF">EYY89_13150</name>
</gene>
<dbReference type="InterPro" id="IPR004841">
    <property type="entry name" value="AA-permease/SLC12A_dom"/>
</dbReference>
<name>A0A4V2J753_9GAMM</name>
<keyword evidence="3" id="KW-1003">Cell membrane</keyword>
<feature type="transmembrane region" description="Helical" evidence="8">
    <location>
        <begin position="342"/>
        <end position="365"/>
    </location>
</feature>
<dbReference type="PANTHER" id="PTHR43495:SF2">
    <property type="entry name" value="D-SERINE_D-ALANINE_GLYCINE TRANSPORTER"/>
    <property type="match status" value="1"/>
</dbReference>
<evidence type="ECO:0000256" key="6">
    <source>
        <dbReference type="ARBA" id="ARBA00022989"/>
    </source>
</evidence>
<feature type="transmembrane region" description="Helical" evidence="8">
    <location>
        <begin position="28"/>
        <end position="45"/>
    </location>
</feature>
<keyword evidence="6 8" id="KW-1133">Transmembrane helix</keyword>
<dbReference type="PANTHER" id="PTHR43495">
    <property type="entry name" value="GABA PERMEASE"/>
    <property type="match status" value="1"/>
</dbReference>
<feature type="transmembrane region" description="Helical" evidence="8">
    <location>
        <begin position="166"/>
        <end position="187"/>
    </location>
</feature>
<accession>A0A4V2J753</accession>
<feature type="domain" description="Amino acid permease/ SLC12A" evidence="9">
    <location>
        <begin position="27"/>
        <end position="464"/>
    </location>
</feature>
<feature type="transmembrane region" description="Helical" evidence="8">
    <location>
        <begin position="252"/>
        <end position="274"/>
    </location>
</feature>
<evidence type="ECO:0000256" key="2">
    <source>
        <dbReference type="ARBA" id="ARBA00022448"/>
    </source>
</evidence>
<feature type="transmembrane region" description="Helical" evidence="8">
    <location>
        <begin position="108"/>
        <end position="130"/>
    </location>
</feature>
<evidence type="ECO:0000259" key="9">
    <source>
        <dbReference type="Pfam" id="PF00324"/>
    </source>
</evidence>
<evidence type="ECO:0000256" key="7">
    <source>
        <dbReference type="ARBA" id="ARBA00023136"/>
    </source>
</evidence>
<dbReference type="Pfam" id="PF00324">
    <property type="entry name" value="AA_permease"/>
    <property type="match status" value="1"/>
</dbReference>
<feature type="transmembrane region" description="Helical" evidence="8">
    <location>
        <begin position="371"/>
        <end position="397"/>
    </location>
</feature>
<evidence type="ECO:0000256" key="1">
    <source>
        <dbReference type="ARBA" id="ARBA00004429"/>
    </source>
</evidence>
<comment type="subcellular location">
    <subcellularLocation>
        <location evidence="1">Cell inner membrane</location>
        <topology evidence="1">Multi-pass membrane protein</topology>
    </subcellularLocation>
</comment>
<proteinExistence type="predicted"/>
<keyword evidence="7 8" id="KW-0472">Membrane</keyword>
<evidence type="ECO:0000256" key="4">
    <source>
        <dbReference type="ARBA" id="ARBA00022692"/>
    </source>
</evidence>
<evidence type="ECO:0000256" key="5">
    <source>
        <dbReference type="ARBA" id="ARBA00022970"/>
    </source>
</evidence>
<dbReference type="GO" id="GO:0055085">
    <property type="term" value="P:transmembrane transport"/>
    <property type="evidence" value="ECO:0007669"/>
    <property type="project" value="InterPro"/>
</dbReference>
<dbReference type="GO" id="GO:0006865">
    <property type="term" value="P:amino acid transport"/>
    <property type="evidence" value="ECO:0007669"/>
    <property type="project" value="UniProtKB-KW"/>
</dbReference>
<feature type="transmembrane region" description="Helical" evidence="8">
    <location>
        <begin position="441"/>
        <end position="460"/>
    </location>
</feature>
<dbReference type="Proteomes" id="UP000293380">
    <property type="component" value="Unassembled WGS sequence"/>
</dbReference>
<feature type="transmembrane region" description="Helical" evidence="8">
    <location>
        <begin position="136"/>
        <end position="154"/>
    </location>
</feature>
<feature type="transmembrane region" description="Helical" evidence="8">
    <location>
        <begin position="286"/>
        <end position="311"/>
    </location>
</feature>
<feature type="transmembrane region" description="Helical" evidence="8">
    <location>
        <begin position="51"/>
        <end position="71"/>
    </location>
</feature>
<dbReference type="Gene3D" id="1.20.1740.10">
    <property type="entry name" value="Amino acid/polyamine transporter I"/>
    <property type="match status" value="1"/>
</dbReference>
<evidence type="ECO:0000313" key="10">
    <source>
        <dbReference type="EMBL" id="TBM25210.1"/>
    </source>
</evidence>
<dbReference type="NCBIfam" id="NF008272">
    <property type="entry name" value="PRK11049.1"/>
    <property type="match status" value="1"/>
</dbReference>
<sequence length="466" mass="51278">MVDQIKIEATSPAKGEEHLRRNLTNRHIQLIAIGGAIGTGLFMGSGKTISLAGPSIIFVYMIIGFMLFFVMRAMGELLLSNLEYKSFSDFAADLLGPWAGYFTGWTYWFCWVVTGIADVVAITAYAQFWFPGLSDWVASLAVVLLLLGLNLATVKMFGEMEFWFAMIKIVAIVALILIGLGMVLMHFESPTGSVASFSNLWNDGGWFPKGLSGFFAGFQIAVFAFVGIELVGTTAAETKDPEKSLPRAINSIPIRIIMFYVFALIMIMSVTPWSSVVPDKSPFVELFVLAGLPAAASIINFVVLTSAASSANSGVFSTSRMLYGLAQDGVAPKRFALLSKRAVPSSGLTFSCICLLGGVVLIYLIPNVVTVFTMVTTVSAILFMFVWSIILCSYMVYRKQRPHLHEKSIYKMPLGKLMCWVCLAFFVFVIVLLTLEADTRQALMVTPLWFIILGLGWMFIRKRRGA</sequence>
<dbReference type="InterPro" id="IPR004840">
    <property type="entry name" value="Amino_acid_permease_CS"/>
</dbReference>
<reference evidence="10 11" key="1">
    <citation type="submission" date="2019-02" db="EMBL/GenBank/DDBJ databases">
        <title>Comparative genomic analysis of the Hafnia genus genomes.</title>
        <authorList>
            <person name="Zhiqiu Y."/>
            <person name="Chao Y."/>
            <person name="Yuhui D."/>
            <person name="Di H."/>
            <person name="Bin L."/>
        </authorList>
    </citation>
    <scope>NUCLEOTIDE SEQUENCE [LARGE SCALE GENOMIC DNA]</scope>
    <source>
        <strain evidence="10 11">PCM_1194</strain>
    </source>
</reference>